<organism evidence="1 2">
    <name type="scientific">Aspergillus eucalypticola (strain CBS 122712 / IBT 29274)</name>
    <dbReference type="NCBI Taxonomy" id="1448314"/>
    <lineage>
        <taxon>Eukaryota</taxon>
        <taxon>Fungi</taxon>
        <taxon>Dikarya</taxon>
        <taxon>Ascomycota</taxon>
        <taxon>Pezizomycotina</taxon>
        <taxon>Eurotiomycetes</taxon>
        <taxon>Eurotiomycetidae</taxon>
        <taxon>Eurotiales</taxon>
        <taxon>Aspergillaceae</taxon>
        <taxon>Aspergillus</taxon>
        <taxon>Aspergillus subgen. Circumdati</taxon>
    </lineage>
</organism>
<sequence>MHLPTLTVLAKLVRRRDSSLLLNLGSKKKQSAFYQRMSDPGKSQPMTANAECGRGNSGLPLIDFGGQPPILRQSSTTVVKTLYFYLSFHSPTVSILDFFLISPRCSPDPSVQILLTDQSVRRSFSRVCQDPRAVFLLGLSLRRKWFSTGLWMKF</sequence>
<evidence type="ECO:0000313" key="1">
    <source>
        <dbReference type="EMBL" id="PWY74798.1"/>
    </source>
</evidence>
<proteinExistence type="predicted"/>
<dbReference type="EMBL" id="MSFU01000010">
    <property type="protein sequence ID" value="PWY74798.1"/>
    <property type="molecule type" value="Genomic_DNA"/>
</dbReference>
<name>A0A317VPK0_ASPEC</name>
<comment type="caution">
    <text evidence="1">The sequence shown here is derived from an EMBL/GenBank/DDBJ whole genome shotgun (WGS) entry which is preliminary data.</text>
</comment>
<dbReference type="RefSeq" id="XP_025388893.1">
    <property type="nucleotide sequence ID" value="XM_025526311.1"/>
</dbReference>
<evidence type="ECO:0000313" key="2">
    <source>
        <dbReference type="Proteomes" id="UP000246171"/>
    </source>
</evidence>
<dbReference type="Proteomes" id="UP000246171">
    <property type="component" value="Unassembled WGS sequence"/>
</dbReference>
<dbReference type="AlphaFoldDB" id="A0A317VPK0"/>
<accession>A0A317VPK0</accession>
<protein>
    <submittedName>
        <fullName evidence="1">Uncharacterized protein</fullName>
    </submittedName>
</protein>
<dbReference type="VEuPathDB" id="FungiDB:BO83DRAFT_15970"/>
<keyword evidence="2" id="KW-1185">Reference proteome</keyword>
<reference evidence="1" key="1">
    <citation type="submission" date="2016-12" db="EMBL/GenBank/DDBJ databases">
        <title>The genomes of Aspergillus section Nigri reveals drivers in fungal speciation.</title>
        <authorList>
            <consortium name="DOE Joint Genome Institute"/>
            <person name="Vesth T.C."/>
            <person name="Nybo J."/>
            <person name="Theobald S."/>
            <person name="Brandl J."/>
            <person name="Frisvad J.C."/>
            <person name="Nielsen K.F."/>
            <person name="Lyhne E.K."/>
            <person name="Kogle M.E."/>
            <person name="Kuo A."/>
            <person name="Riley R."/>
            <person name="Clum A."/>
            <person name="Nolan M."/>
            <person name="Lipzen A."/>
            <person name="Salamov A."/>
            <person name="Henrissat B."/>
            <person name="Wiebenga A."/>
            <person name="De vries R.P."/>
            <person name="Grigoriev I.V."/>
            <person name="Mortensen U.H."/>
            <person name="Andersen M.R."/>
            <person name="Baker S.E."/>
        </authorList>
    </citation>
    <scope>NUCLEOTIDE SEQUENCE</scope>
    <source>
        <strain evidence="1">CBS 122712</strain>
    </source>
</reference>
<gene>
    <name evidence="1" type="ORF">BO83DRAFT_15970</name>
</gene>
<dbReference type="GeneID" id="37048273"/>